<name>A0A8T0GBK4_CERPU</name>
<dbReference type="PANTHER" id="PTHR13200">
    <property type="entry name" value="EEF1A LYSINE METHYLTRANSFERASE 1"/>
    <property type="match status" value="1"/>
</dbReference>
<dbReference type="EMBL" id="CM026433">
    <property type="protein sequence ID" value="KAG0554652.1"/>
    <property type="molecule type" value="Genomic_DNA"/>
</dbReference>
<comment type="subcellular location">
    <subcellularLocation>
        <location evidence="1">Cytoplasm</location>
    </subcellularLocation>
</comment>
<evidence type="ECO:0000313" key="5">
    <source>
        <dbReference type="EMBL" id="KAG0554652.1"/>
    </source>
</evidence>
<dbReference type="PROSITE" id="PS00092">
    <property type="entry name" value="N6_MTASE"/>
    <property type="match status" value="1"/>
</dbReference>
<keyword evidence="3" id="KW-0489">Methyltransferase</keyword>
<evidence type="ECO:0000256" key="3">
    <source>
        <dbReference type="ARBA" id="ARBA00022603"/>
    </source>
</evidence>
<comment type="caution">
    <text evidence="5">The sequence shown here is derived from an EMBL/GenBank/DDBJ whole genome shotgun (WGS) entry which is preliminary data.</text>
</comment>
<organism evidence="5 6">
    <name type="scientific">Ceratodon purpureus</name>
    <name type="common">Fire moss</name>
    <name type="synonym">Dicranum purpureum</name>
    <dbReference type="NCBI Taxonomy" id="3225"/>
    <lineage>
        <taxon>Eukaryota</taxon>
        <taxon>Viridiplantae</taxon>
        <taxon>Streptophyta</taxon>
        <taxon>Embryophyta</taxon>
        <taxon>Bryophyta</taxon>
        <taxon>Bryophytina</taxon>
        <taxon>Bryopsida</taxon>
        <taxon>Dicranidae</taxon>
        <taxon>Pseudoditrichales</taxon>
        <taxon>Ditrichaceae</taxon>
        <taxon>Ceratodon</taxon>
    </lineage>
</organism>
<dbReference type="Pfam" id="PF10237">
    <property type="entry name" value="N6-adenineMlase"/>
    <property type="match status" value="1"/>
</dbReference>
<dbReference type="AlphaFoldDB" id="A0A8T0GBK4"/>
<dbReference type="GO" id="GO:0016279">
    <property type="term" value="F:protein-lysine N-methyltransferase activity"/>
    <property type="evidence" value="ECO:0007669"/>
    <property type="project" value="InterPro"/>
</dbReference>
<dbReference type="GO" id="GO:0005737">
    <property type="term" value="C:cytoplasm"/>
    <property type="evidence" value="ECO:0007669"/>
    <property type="project" value="UniProtKB-SubCell"/>
</dbReference>
<dbReference type="InterPro" id="IPR041370">
    <property type="entry name" value="Mlase_EEF1AKMT1/ZCCHC4"/>
</dbReference>
<gene>
    <name evidence="5" type="ORF">KC19_12G108400</name>
</gene>
<sequence length="190" mass="22334">METSNEPRTKRNRFLARTEEKWELNQYWYASNTIAMLTKEIEEHATKVAFLSTPSVWFSLENGDIKSRSYFFDVDLQWEKHPNFVHWNYNQPTEVDPKMHHEFDCVVIDPPFVTAEVWAKYAEAARLLLKDGGKIILSTIPENAVMLKEMLNVEPRAFQPSVPHLVYQYNFFTNYDSTNFASLNPEVESF</sequence>
<dbReference type="Gene3D" id="3.40.50.150">
    <property type="entry name" value="Vaccinia Virus protein VP39"/>
    <property type="match status" value="1"/>
</dbReference>
<keyword evidence="6" id="KW-1185">Reference proteome</keyword>
<protein>
    <recommendedName>
        <fullName evidence="7">N6-adenine methyltransferase</fullName>
    </recommendedName>
</protein>
<dbReference type="InterPro" id="IPR002052">
    <property type="entry name" value="DNA_methylase_N6_adenine_CS"/>
</dbReference>
<dbReference type="PANTHER" id="PTHR13200:SF1">
    <property type="entry name" value="NUCLEIC ACID BINDING PROTEIN"/>
    <property type="match status" value="1"/>
</dbReference>
<dbReference type="InterPro" id="IPR019369">
    <property type="entry name" value="Efm5/EEF1AKMT1"/>
</dbReference>
<dbReference type="Proteomes" id="UP000822688">
    <property type="component" value="Chromosome 12"/>
</dbReference>
<evidence type="ECO:0000256" key="1">
    <source>
        <dbReference type="ARBA" id="ARBA00004496"/>
    </source>
</evidence>
<proteinExistence type="predicted"/>
<dbReference type="GO" id="GO:0003676">
    <property type="term" value="F:nucleic acid binding"/>
    <property type="evidence" value="ECO:0007669"/>
    <property type="project" value="InterPro"/>
</dbReference>
<evidence type="ECO:0000256" key="4">
    <source>
        <dbReference type="ARBA" id="ARBA00022679"/>
    </source>
</evidence>
<reference evidence="5" key="1">
    <citation type="submission" date="2020-06" db="EMBL/GenBank/DDBJ databases">
        <title>WGS assembly of Ceratodon purpureus strain R40.</title>
        <authorList>
            <person name="Carey S.B."/>
            <person name="Jenkins J."/>
            <person name="Shu S."/>
            <person name="Lovell J.T."/>
            <person name="Sreedasyam A."/>
            <person name="Maumus F."/>
            <person name="Tiley G.P."/>
            <person name="Fernandez-Pozo N."/>
            <person name="Barry K."/>
            <person name="Chen C."/>
            <person name="Wang M."/>
            <person name="Lipzen A."/>
            <person name="Daum C."/>
            <person name="Saski C.A."/>
            <person name="Payton A.C."/>
            <person name="Mcbreen J.C."/>
            <person name="Conrad R.E."/>
            <person name="Kollar L.M."/>
            <person name="Olsson S."/>
            <person name="Huttunen S."/>
            <person name="Landis J.B."/>
            <person name="Wickett N.J."/>
            <person name="Johnson M.G."/>
            <person name="Rensing S.A."/>
            <person name="Grimwood J."/>
            <person name="Schmutz J."/>
            <person name="Mcdaniel S.F."/>
        </authorList>
    </citation>
    <scope>NUCLEOTIDE SEQUENCE</scope>
    <source>
        <strain evidence="5">R40</strain>
    </source>
</reference>
<evidence type="ECO:0000256" key="2">
    <source>
        <dbReference type="ARBA" id="ARBA00022490"/>
    </source>
</evidence>
<keyword evidence="2" id="KW-0963">Cytoplasm</keyword>
<evidence type="ECO:0000313" key="6">
    <source>
        <dbReference type="Proteomes" id="UP000822688"/>
    </source>
</evidence>
<dbReference type="GO" id="GO:0032259">
    <property type="term" value="P:methylation"/>
    <property type="evidence" value="ECO:0007669"/>
    <property type="project" value="UniProtKB-KW"/>
</dbReference>
<dbReference type="SUPFAM" id="SSF53335">
    <property type="entry name" value="S-adenosyl-L-methionine-dependent methyltransferases"/>
    <property type="match status" value="1"/>
</dbReference>
<accession>A0A8T0GBK4</accession>
<evidence type="ECO:0008006" key="7">
    <source>
        <dbReference type="Google" id="ProtNLM"/>
    </source>
</evidence>
<dbReference type="InterPro" id="IPR029063">
    <property type="entry name" value="SAM-dependent_MTases_sf"/>
</dbReference>
<keyword evidence="4" id="KW-0808">Transferase</keyword>